<feature type="binding site" evidence="2">
    <location>
        <position position="337"/>
    </location>
    <ligand>
        <name>FAD</name>
        <dbReference type="ChEBI" id="CHEBI:57692"/>
    </ligand>
</feature>
<feature type="binding site" evidence="2">
    <location>
        <position position="81"/>
    </location>
    <ligand>
        <name>7-chloro-L-tryptophan</name>
        <dbReference type="ChEBI" id="CHEBI:58713"/>
    </ligand>
</feature>
<dbReference type="Gene3D" id="3.50.50.60">
    <property type="entry name" value="FAD/NAD(P)-binding domain"/>
    <property type="match status" value="1"/>
</dbReference>
<keyword evidence="2" id="KW-0274">FAD</keyword>
<dbReference type="GO" id="GO:0000166">
    <property type="term" value="F:nucleotide binding"/>
    <property type="evidence" value="ECO:0007669"/>
    <property type="project" value="UniProtKB-KW"/>
</dbReference>
<keyword evidence="4" id="KW-1185">Reference proteome</keyword>
<evidence type="ECO:0000313" key="3">
    <source>
        <dbReference type="EMBL" id="RPE71358.1"/>
    </source>
</evidence>
<dbReference type="InterPro" id="IPR006905">
    <property type="entry name" value="Flavin_halogenase"/>
</dbReference>
<dbReference type="Proteomes" id="UP000269689">
    <property type="component" value="Unassembled WGS sequence"/>
</dbReference>
<comment type="caution">
    <text evidence="3">The sequence shown here is derived from an EMBL/GenBank/DDBJ whole genome shotgun (WGS) entry which is preliminary data.</text>
</comment>
<dbReference type="PANTHER" id="PTHR43747:SF4">
    <property type="entry name" value="FLAVIN-DEPENDENT TRYPTOPHAN HALOGENASE"/>
    <property type="match status" value="1"/>
</dbReference>
<proteinExistence type="predicted"/>
<keyword evidence="2" id="KW-0547">Nucleotide-binding</keyword>
<keyword evidence="2" id="KW-0285">Flavoprotein</keyword>
<reference evidence="3 4" key="1">
    <citation type="submission" date="2018-11" db="EMBL/GenBank/DDBJ databases">
        <title>Genomic Encyclopedia of Type Strains, Phase IV (KMG-IV): sequencing the most valuable type-strain genomes for metagenomic binning, comparative biology and taxonomic classification.</title>
        <authorList>
            <person name="Goeker M."/>
        </authorList>
    </citation>
    <scope>NUCLEOTIDE SEQUENCE [LARGE SCALE GENOMIC DNA]</scope>
    <source>
        <strain evidence="3 4">DSM 104731</strain>
    </source>
</reference>
<feature type="binding site" evidence="2">
    <location>
        <position position="350"/>
    </location>
    <ligand>
        <name>FAD</name>
        <dbReference type="ChEBI" id="CHEBI:57692"/>
    </ligand>
</feature>
<feature type="binding site" evidence="2">
    <location>
        <position position="189"/>
    </location>
    <ligand>
        <name>FAD</name>
        <dbReference type="ChEBI" id="CHEBI:57692"/>
    </ligand>
</feature>
<dbReference type="EMBL" id="RKQK01000001">
    <property type="protein sequence ID" value="RPE71358.1"/>
    <property type="molecule type" value="Genomic_DNA"/>
</dbReference>
<evidence type="ECO:0000256" key="1">
    <source>
        <dbReference type="PIRSR" id="PIRSR011396-1"/>
    </source>
</evidence>
<dbReference type="InterPro" id="IPR050816">
    <property type="entry name" value="Flavin-dep_Halogenase_NPB"/>
</dbReference>
<feature type="binding site" evidence="2">
    <location>
        <position position="346"/>
    </location>
    <ligand>
        <name>L-tryptophan</name>
        <dbReference type="ChEBI" id="CHEBI:57912"/>
    </ligand>
</feature>
<organism evidence="3 4">
    <name type="scientific">Pacificibacter maritimus</name>
    <dbReference type="NCBI Taxonomy" id="762213"/>
    <lineage>
        <taxon>Bacteria</taxon>
        <taxon>Pseudomonadati</taxon>
        <taxon>Pseudomonadota</taxon>
        <taxon>Alphaproteobacteria</taxon>
        <taxon>Rhodobacterales</taxon>
        <taxon>Roseobacteraceae</taxon>
        <taxon>Pacificibacter</taxon>
    </lineage>
</organism>
<dbReference type="GO" id="GO:0004497">
    <property type="term" value="F:monooxygenase activity"/>
    <property type="evidence" value="ECO:0007669"/>
    <property type="project" value="InterPro"/>
</dbReference>
<name>A0A3N4UMW0_9RHOB</name>
<evidence type="ECO:0000313" key="4">
    <source>
        <dbReference type="Proteomes" id="UP000269689"/>
    </source>
</evidence>
<protein>
    <submittedName>
        <fullName evidence="3">Tryptophan halogenase</fullName>
    </submittedName>
</protein>
<evidence type="ECO:0000256" key="2">
    <source>
        <dbReference type="PIRSR" id="PIRSR011396-2"/>
    </source>
</evidence>
<dbReference type="InterPro" id="IPR033856">
    <property type="entry name" value="Trp_halogen"/>
</dbReference>
<feature type="binding site" evidence="2">
    <location>
        <begin position="13"/>
        <end position="16"/>
    </location>
    <ligand>
        <name>FAD</name>
        <dbReference type="ChEBI" id="CHEBI:57692"/>
    </ligand>
</feature>
<dbReference type="InterPro" id="IPR036188">
    <property type="entry name" value="FAD/NAD-bd_sf"/>
</dbReference>
<sequence>MDKNAKHIAIVGGGTAGWLAALVLKRAAEKAGQTIRFSVIEAPDIPTVGVGEGSTSVFRQVLLDLGIDESEFLRETGATFKFGIHHKGWRAGGKHFFGPIDDPNALGPVPAGLPANWLHHARIASGKSLADAHLFTALMRARKSPFARSATGDPIALSPFHHAYHFDQARLGAFLARKAKNIDHIRAQVAGLKRASSTGNITDLIMTDGAALPVDFVIDCTGFRRAIIGELQAGWTSYGKFLPLNRAMPFWMEHDPNKDIAPYTTAQAVDAGWIWAIPVQDRMGCGYVFSDAHITPDAAQAEIETKLGKPIEPRGVLSIEPGRLNHAWVNNCVAIGLAQSFLEPLEATSIHGSLVQTLILTRLSFDTLLGPKAAQARIKYNMTVARQVNDFAQFINLHYAGGRTDTAFWTDMTHSGLTGQTQAQLRHWQAHPVTRADFQPFAGNLPHVEEQLYAPVLAGLGKLPAACAKQVFANHPRLKAQARKTLMQLDREFKSAALRALGHRAYLTQL</sequence>
<dbReference type="RefSeq" id="WP_170162661.1">
    <property type="nucleotide sequence ID" value="NZ_RKQK01000001.1"/>
</dbReference>
<feature type="active site" evidence="1">
    <location>
        <position position="81"/>
    </location>
</feature>
<dbReference type="Pfam" id="PF04820">
    <property type="entry name" value="Trp_halogenase"/>
    <property type="match status" value="1"/>
</dbReference>
<gene>
    <name evidence="3" type="ORF">EDD53_0475</name>
</gene>
<dbReference type="SUPFAM" id="SSF51905">
    <property type="entry name" value="FAD/NAD(P)-binding domain"/>
    <property type="match status" value="1"/>
</dbReference>
<dbReference type="PANTHER" id="PTHR43747">
    <property type="entry name" value="FAD-BINDING PROTEIN"/>
    <property type="match status" value="1"/>
</dbReference>
<dbReference type="PIRSF" id="PIRSF011396">
    <property type="entry name" value="Trp_halogenase"/>
    <property type="match status" value="1"/>
</dbReference>
<dbReference type="AlphaFoldDB" id="A0A3N4UMW0"/>
<accession>A0A3N4UMW0</accession>